<dbReference type="GO" id="GO:0005886">
    <property type="term" value="C:plasma membrane"/>
    <property type="evidence" value="ECO:0007669"/>
    <property type="project" value="InterPro"/>
</dbReference>
<dbReference type="PROSITE" id="PS51201">
    <property type="entry name" value="RCK_N"/>
    <property type="match status" value="1"/>
</dbReference>
<evidence type="ECO:0000256" key="2">
    <source>
        <dbReference type="ARBA" id="ARBA00022538"/>
    </source>
</evidence>
<keyword evidence="5" id="KW-0406">Ion transport</keyword>
<keyword evidence="4" id="KW-0520">NAD</keyword>
<feature type="domain" description="RCK C-terminal" evidence="7">
    <location>
        <begin position="135"/>
        <end position="215"/>
    </location>
</feature>
<gene>
    <name evidence="8" type="ORF">MNBD_ACTINO02-1223</name>
</gene>
<dbReference type="Pfam" id="PF02254">
    <property type="entry name" value="TrkA_N"/>
    <property type="match status" value="1"/>
</dbReference>
<name>A0A3B0SU65_9ZZZZ</name>
<dbReference type="InterPro" id="IPR036291">
    <property type="entry name" value="NAD(P)-bd_dom_sf"/>
</dbReference>
<reference evidence="8" key="1">
    <citation type="submission" date="2018-06" db="EMBL/GenBank/DDBJ databases">
        <authorList>
            <person name="Zhirakovskaya E."/>
        </authorList>
    </citation>
    <scope>NUCLEOTIDE SEQUENCE</scope>
</reference>
<accession>A0A3B0SU65</accession>
<evidence type="ECO:0000256" key="4">
    <source>
        <dbReference type="ARBA" id="ARBA00023027"/>
    </source>
</evidence>
<evidence type="ECO:0000313" key="8">
    <source>
        <dbReference type="EMBL" id="VAW04617.1"/>
    </source>
</evidence>
<dbReference type="EMBL" id="UOEK01000293">
    <property type="protein sequence ID" value="VAW04617.1"/>
    <property type="molecule type" value="Genomic_DNA"/>
</dbReference>
<evidence type="ECO:0000256" key="1">
    <source>
        <dbReference type="ARBA" id="ARBA00022448"/>
    </source>
</evidence>
<dbReference type="InterPro" id="IPR006037">
    <property type="entry name" value="RCK_C"/>
</dbReference>
<evidence type="ECO:0000259" key="7">
    <source>
        <dbReference type="PROSITE" id="PS51202"/>
    </source>
</evidence>
<dbReference type="InterPro" id="IPR036721">
    <property type="entry name" value="RCK_C_sf"/>
</dbReference>
<feature type="domain" description="RCK N-terminal" evidence="6">
    <location>
        <begin position="1"/>
        <end position="117"/>
    </location>
</feature>
<dbReference type="SUPFAM" id="SSF116726">
    <property type="entry name" value="TrkA C-terminal domain-like"/>
    <property type="match status" value="1"/>
</dbReference>
<dbReference type="PRINTS" id="PR00335">
    <property type="entry name" value="KUPTAKETRKA"/>
</dbReference>
<evidence type="ECO:0000256" key="3">
    <source>
        <dbReference type="ARBA" id="ARBA00022958"/>
    </source>
</evidence>
<protein>
    <submittedName>
        <fullName evidence="8">Trk system potassium uptake protein TrkA</fullName>
    </submittedName>
</protein>
<proteinExistence type="predicted"/>
<evidence type="ECO:0000259" key="6">
    <source>
        <dbReference type="PROSITE" id="PS51201"/>
    </source>
</evidence>
<keyword evidence="2" id="KW-0633">Potassium transport</keyword>
<dbReference type="GO" id="GO:0015079">
    <property type="term" value="F:potassium ion transmembrane transporter activity"/>
    <property type="evidence" value="ECO:0007669"/>
    <property type="project" value="InterPro"/>
</dbReference>
<dbReference type="Gene3D" id="3.30.70.1450">
    <property type="entry name" value="Regulator of K+ conductance, C-terminal domain"/>
    <property type="match status" value="1"/>
</dbReference>
<keyword evidence="1" id="KW-0813">Transport</keyword>
<dbReference type="InterPro" id="IPR003148">
    <property type="entry name" value="RCK_N"/>
</dbReference>
<dbReference type="InterPro" id="IPR050721">
    <property type="entry name" value="Trk_Ktr_HKT_K-transport"/>
</dbReference>
<dbReference type="SUPFAM" id="SSF51735">
    <property type="entry name" value="NAD(P)-binding Rossmann-fold domains"/>
    <property type="match status" value="1"/>
</dbReference>
<organism evidence="8">
    <name type="scientific">hydrothermal vent metagenome</name>
    <dbReference type="NCBI Taxonomy" id="652676"/>
    <lineage>
        <taxon>unclassified sequences</taxon>
        <taxon>metagenomes</taxon>
        <taxon>ecological metagenomes</taxon>
    </lineage>
</organism>
<sequence>MRVLMIGGGKVGSYLARSLSKAGHVVTVIEDTERRARGISESADVLVFHGDGTDVEMLRSADVQRADWALGVTGLDEVNLVACQLAQTLGAKRTIARLNNPANRPTFDALGIPVVAVTDLMVKVIAQEVEVPDLSRIALIGEGQLSLCEIEIPEGFPDTPLSSLTFPQPSIFVTVVSDGRVSVPRADTRLRPGDRITAVTSVSMEKDLLRAIMHAGETES</sequence>
<dbReference type="AlphaFoldDB" id="A0A3B0SU65"/>
<dbReference type="Gene3D" id="3.40.50.720">
    <property type="entry name" value="NAD(P)-binding Rossmann-like Domain"/>
    <property type="match status" value="1"/>
</dbReference>
<evidence type="ECO:0000256" key="5">
    <source>
        <dbReference type="ARBA" id="ARBA00023065"/>
    </source>
</evidence>
<dbReference type="InterPro" id="IPR006036">
    <property type="entry name" value="K_uptake_TrkA"/>
</dbReference>
<dbReference type="PANTHER" id="PTHR43833:SF5">
    <property type="entry name" value="TRK SYSTEM POTASSIUM UPTAKE PROTEIN TRKA"/>
    <property type="match status" value="1"/>
</dbReference>
<dbReference type="PROSITE" id="PS51202">
    <property type="entry name" value="RCK_C"/>
    <property type="match status" value="1"/>
</dbReference>
<keyword evidence="3" id="KW-0630">Potassium</keyword>
<dbReference type="PANTHER" id="PTHR43833">
    <property type="entry name" value="POTASSIUM CHANNEL PROTEIN 2-RELATED-RELATED"/>
    <property type="match status" value="1"/>
</dbReference>